<evidence type="ECO:0000313" key="13">
    <source>
        <dbReference type="EMBL" id="TET93634.1"/>
    </source>
</evidence>
<feature type="binding site" evidence="10">
    <location>
        <position position="57"/>
    </location>
    <ligand>
        <name>[4Fe-4S] cluster</name>
        <dbReference type="ChEBI" id="CHEBI:49883"/>
        <label>1</label>
    </ligand>
</feature>
<dbReference type="Proteomes" id="UP000316925">
    <property type="component" value="Unassembled WGS sequence"/>
</dbReference>
<evidence type="ECO:0000256" key="2">
    <source>
        <dbReference type="ARBA" id="ARBA00022485"/>
    </source>
</evidence>
<evidence type="ECO:0000256" key="4">
    <source>
        <dbReference type="ARBA" id="ARBA00022737"/>
    </source>
</evidence>
<dbReference type="PROSITE" id="PS51656">
    <property type="entry name" value="4FE4S"/>
    <property type="match status" value="1"/>
</dbReference>
<evidence type="ECO:0000259" key="11">
    <source>
        <dbReference type="PROSITE" id="PS51379"/>
    </source>
</evidence>
<evidence type="ECO:0000313" key="14">
    <source>
        <dbReference type="Proteomes" id="UP000316925"/>
    </source>
</evidence>
<dbReference type="GO" id="GO:0051539">
    <property type="term" value="F:4 iron, 4 sulfur cluster binding"/>
    <property type="evidence" value="ECO:0007669"/>
    <property type="project" value="UniProtKB-UniRule"/>
</dbReference>
<keyword evidence="4 10" id="KW-0677">Repeat</keyword>
<feature type="binding site" evidence="10">
    <location>
        <position position="141"/>
    </location>
    <ligand>
        <name>[4Fe-4S] cluster</name>
        <dbReference type="ChEBI" id="CHEBI:49883"/>
        <label>2</label>
    </ligand>
</feature>
<evidence type="ECO:0000256" key="3">
    <source>
        <dbReference type="ARBA" id="ARBA00022723"/>
    </source>
</evidence>
<comment type="subunit">
    <text evidence="10">The complex is composed of six subunits: RnfA, RnfB, RnfC, RnfD, RnfE and RnfG.</text>
</comment>
<dbReference type="CDD" id="cd10549">
    <property type="entry name" value="MtMvhB_like"/>
    <property type="match status" value="1"/>
</dbReference>
<keyword evidence="2 10" id="KW-0004">4Fe-4S</keyword>
<comment type="caution">
    <text evidence="13">The sequence shown here is derived from an EMBL/GenBank/DDBJ whole genome shotgun (WGS) entry which is preliminary data.</text>
</comment>
<dbReference type="PROSITE" id="PS00198">
    <property type="entry name" value="4FE4S_FER_1"/>
    <property type="match status" value="2"/>
</dbReference>
<dbReference type="EMBL" id="SOIJ01000087">
    <property type="protein sequence ID" value="TET93634.1"/>
    <property type="molecule type" value="Genomic_DNA"/>
</dbReference>
<dbReference type="InterPro" id="IPR007202">
    <property type="entry name" value="4Fe-4S_dom"/>
</dbReference>
<sequence>MNLILLSTLTMGGLAAVFALFLSIAHKKLKVEEDPRVEQILGHLPGVNCGACGRASCRSLAEAIVKGEALASACVAGGNEVGQKIAALMGVESGSTQSKVAVLYCGALQSERGKKAEYEGVKNCQAADLLMGGDLACGYGCLGYGDCQASCPFDAISMRGGLPRIDAAECTGCGNCVKACPRNLITLEVLDGEPRYRVVCSSLDKGKKARKVCKKACIACSLCVKVCPFDACELQDNLAVIDERNCQSCGVCAQRCPTGAIFLNSLC</sequence>
<feature type="region of interest" description="Hydrophobic" evidence="10">
    <location>
        <begin position="1"/>
        <end position="26"/>
    </location>
</feature>
<feature type="domain" description="4Fe-4S ferredoxin-type" evidence="11">
    <location>
        <begin position="237"/>
        <end position="266"/>
    </location>
</feature>
<feature type="binding site" evidence="10">
    <location>
        <position position="176"/>
    </location>
    <ligand>
        <name>[4Fe-4S] cluster</name>
        <dbReference type="ChEBI" id="CHEBI:49883"/>
        <label>3</label>
    </ligand>
</feature>
<keyword evidence="5 10" id="KW-1278">Translocase</keyword>
<comment type="function">
    <text evidence="10">Part of a membrane-bound complex that couples electron transfer with translocation of ions across the membrane.</text>
</comment>
<feature type="binding site" evidence="10">
    <location>
        <position position="74"/>
    </location>
    <ligand>
        <name>[4Fe-4S] cluster</name>
        <dbReference type="ChEBI" id="CHEBI:49883"/>
        <label>1</label>
    </ligand>
</feature>
<dbReference type="EC" id="7.-.-.-" evidence="10"/>
<comment type="subcellular location">
    <subcellularLocation>
        <location evidence="10">Cell membrane</location>
    </subcellularLocation>
</comment>
<comment type="caution">
    <text evidence="10">Lacks conserved residue(s) required for the propagation of feature annotation.</text>
</comment>
<feature type="binding site" evidence="10">
    <location>
        <position position="180"/>
    </location>
    <ligand>
        <name>[4Fe-4S] cluster</name>
        <dbReference type="ChEBI" id="CHEBI:49883"/>
        <label>2</label>
    </ligand>
</feature>
<name>A0A523YQ73_UNCAE</name>
<feature type="binding site" evidence="10">
    <location>
        <position position="170"/>
    </location>
    <ligand>
        <name>[4Fe-4S] cluster</name>
        <dbReference type="ChEBI" id="CHEBI:49883"/>
        <label>3</label>
    </ligand>
</feature>
<evidence type="ECO:0000256" key="6">
    <source>
        <dbReference type="ARBA" id="ARBA00022982"/>
    </source>
</evidence>
<dbReference type="Pfam" id="PF00037">
    <property type="entry name" value="Fer4"/>
    <property type="match status" value="1"/>
</dbReference>
<feature type="binding site" evidence="10">
    <location>
        <position position="173"/>
    </location>
    <ligand>
        <name>[4Fe-4S] cluster</name>
        <dbReference type="ChEBI" id="CHEBI:49883"/>
        <label>3</label>
    </ligand>
</feature>
<comment type="cofactor">
    <cofactor evidence="10">
        <name>[4Fe-4S] cluster</name>
        <dbReference type="ChEBI" id="CHEBI:49883"/>
    </cofactor>
    <text evidence="10">Binds 3 [4Fe-4S] clusters.</text>
</comment>
<proteinExistence type="inferred from homology"/>
<evidence type="ECO:0000256" key="8">
    <source>
        <dbReference type="ARBA" id="ARBA00023014"/>
    </source>
</evidence>
<feature type="domain" description="4Fe-4S ferredoxin-type" evidence="11">
    <location>
        <begin position="161"/>
        <end position="190"/>
    </location>
</feature>
<keyword evidence="8 10" id="KW-0411">Iron-sulfur</keyword>
<feature type="binding site" evidence="10">
    <location>
        <position position="151"/>
    </location>
    <ligand>
        <name>[4Fe-4S] cluster</name>
        <dbReference type="ChEBI" id="CHEBI:49883"/>
        <label>3</label>
    </ligand>
</feature>
<evidence type="ECO:0000256" key="9">
    <source>
        <dbReference type="ARBA" id="ARBA00023136"/>
    </source>
</evidence>
<dbReference type="PANTHER" id="PTHR43560:SF1">
    <property type="entry name" value="ION-TRANSLOCATING OXIDOREDUCTASE COMPLEX SUBUNIT B"/>
    <property type="match status" value="1"/>
</dbReference>
<feature type="binding site" evidence="10">
    <location>
        <position position="52"/>
    </location>
    <ligand>
        <name>[4Fe-4S] cluster</name>
        <dbReference type="ChEBI" id="CHEBI:49883"/>
        <label>1</label>
    </ligand>
</feature>
<evidence type="ECO:0000259" key="12">
    <source>
        <dbReference type="PROSITE" id="PS51656"/>
    </source>
</evidence>
<feature type="domain" description="4Fe-4S" evidence="12">
    <location>
        <begin position="32"/>
        <end position="91"/>
    </location>
</feature>
<comment type="similarity">
    <text evidence="10">Belongs to the 4Fe4S bacterial-type ferredoxin family. RnfB subfamily.</text>
</comment>
<keyword evidence="10" id="KW-1003">Cell membrane</keyword>
<feature type="binding site" evidence="10">
    <location>
        <position position="147"/>
    </location>
    <ligand>
        <name>[4Fe-4S] cluster</name>
        <dbReference type="ChEBI" id="CHEBI:49883"/>
        <label>2</label>
    </ligand>
</feature>
<feature type="binding site" evidence="10">
    <location>
        <position position="49"/>
    </location>
    <ligand>
        <name>[4Fe-4S] cluster</name>
        <dbReference type="ChEBI" id="CHEBI:49883"/>
        <label>1</label>
    </ligand>
</feature>
<protein>
    <recommendedName>
        <fullName evidence="10">Ion-translocating oxidoreductase complex subunit B</fullName>
        <ecNumber evidence="10">7.-.-.-</ecNumber>
    </recommendedName>
    <alternativeName>
        <fullName evidence="10">Rnf electron transport complex subunit B</fullName>
    </alternativeName>
</protein>
<feature type="binding site" evidence="10">
    <location>
        <position position="137"/>
    </location>
    <ligand>
        <name>[4Fe-4S] cluster</name>
        <dbReference type="ChEBI" id="CHEBI:49883"/>
        <label>2</label>
    </ligand>
</feature>
<keyword evidence="7 10" id="KW-0408">Iron</keyword>
<dbReference type="AlphaFoldDB" id="A0A523YQ73"/>
<accession>A0A523YQ73</accession>
<evidence type="ECO:0000256" key="7">
    <source>
        <dbReference type="ARBA" id="ARBA00023004"/>
    </source>
</evidence>
<dbReference type="GO" id="GO:0009055">
    <property type="term" value="F:electron transfer activity"/>
    <property type="evidence" value="ECO:0007669"/>
    <property type="project" value="InterPro"/>
</dbReference>
<organism evidence="13 14">
    <name type="scientific">Aerophobetes bacterium</name>
    <dbReference type="NCBI Taxonomy" id="2030807"/>
    <lineage>
        <taxon>Bacteria</taxon>
        <taxon>Candidatus Aerophobota</taxon>
    </lineage>
</organism>
<dbReference type="Pfam" id="PF12838">
    <property type="entry name" value="Fer4_7"/>
    <property type="match status" value="1"/>
</dbReference>
<keyword evidence="6 10" id="KW-0249">Electron transport</keyword>
<dbReference type="InterPro" id="IPR017900">
    <property type="entry name" value="4Fe4S_Fe_S_CS"/>
</dbReference>
<evidence type="ECO:0000256" key="10">
    <source>
        <dbReference type="HAMAP-Rule" id="MF_00463"/>
    </source>
</evidence>
<dbReference type="GO" id="GO:0022900">
    <property type="term" value="P:electron transport chain"/>
    <property type="evidence" value="ECO:0007669"/>
    <property type="project" value="UniProtKB-UniRule"/>
</dbReference>
<keyword evidence="1 10" id="KW-0813">Transport</keyword>
<dbReference type="PROSITE" id="PS51379">
    <property type="entry name" value="4FE4S_FER_2"/>
    <property type="match status" value="3"/>
</dbReference>
<dbReference type="Pfam" id="PF04060">
    <property type="entry name" value="FeS"/>
    <property type="match status" value="1"/>
</dbReference>
<evidence type="ECO:0000256" key="1">
    <source>
        <dbReference type="ARBA" id="ARBA00022448"/>
    </source>
</evidence>
<dbReference type="GO" id="GO:0046872">
    <property type="term" value="F:metal ion binding"/>
    <property type="evidence" value="ECO:0007669"/>
    <property type="project" value="UniProtKB-KW"/>
</dbReference>
<dbReference type="InterPro" id="IPR050395">
    <property type="entry name" value="4Fe4S_Ferredoxin_RnfB"/>
</dbReference>
<feature type="domain" description="4Fe-4S ferredoxin-type" evidence="11">
    <location>
        <begin position="208"/>
        <end position="236"/>
    </location>
</feature>
<dbReference type="GO" id="GO:0005886">
    <property type="term" value="C:plasma membrane"/>
    <property type="evidence" value="ECO:0007669"/>
    <property type="project" value="UniProtKB-SubCell"/>
</dbReference>
<keyword evidence="9 10" id="KW-0472">Membrane</keyword>
<dbReference type="Gene3D" id="3.30.70.20">
    <property type="match status" value="2"/>
</dbReference>
<dbReference type="InterPro" id="IPR017896">
    <property type="entry name" value="4Fe4S_Fe-S-bd"/>
</dbReference>
<evidence type="ECO:0000256" key="5">
    <source>
        <dbReference type="ARBA" id="ARBA00022967"/>
    </source>
</evidence>
<reference evidence="13 14" key="1">
    <citation type="submission" date="2019-03" db="EMBL/GenBank/DDBJ databases">
        <title>Metabolic potential of uncultured bacteria and archaea associated with petroleum seepage in deep-sea sediments.</title>
        <authorList>
            <person name="Dong X."/>
            <person name="Hubert C."/>
        </authorList>
    </citation>
    <scope>NUCLEOTIDE SEQUENCE [LARGE SCALE GENOMIC DNA]</scope>
    <source>
        <strain evidence="13">E29_bin28</strain>
    </source>
</reference>
<keyword evidence="3 10" id="KW-0479">Metal-binding</keyword>
<dbReference type="InterPro" id="IPR010207">
    <property type="entry name" value="Elect_transpt_cplx_RnfB/RsxB"/>
</dbReference>
<gene>
    <name evidence="10" type="primary">rnfB</name>
    <name evidence="13" type="ORF">E3J33_01510</name>
</gene>
<dbReference type="PANTHER" id="PTHR43560">
    <property type="entry name" value="ION-TRANSLOCATING OXIDOREDUCTASE COMPLEX SUBUNIT B"/>
    <property type="match status" value="1"/>
</dbReference>
<dbReference type="HAMAP" id="MF_00463">
    <property type="entry name" value="RsxB_RnfB"/>
    <property type="match status" value="1"/>
</dbReference>
<dbReference type="Gene3D" id="1.10.15.40">
    <property type="entry name" value="Electron transport complex subunit B, putative Fe-S cluster"/>
    <property type="match status" value="1"/>
</dbReference>
<dbReference type="SUPFAM" id="SSF54862">
    <property type="entry name" value="4Fe-4S ferredoxins"/>
    <property type="match status" value="1"/>
</dbReference>